<evidence type="ECO:0000259" key="3">
    <source>
        <dbReference type="PROSITE" id="PS51371"/>
    </source>
</evidence>
<keyword evidence="5" id="KW-1185">Reference proteome</keyword>
<dbReference type="EMBL" id="QMDX01000048">
    <property type="protein sequence ID" value="TSD08517.1"/>
    <property type="molecule type" value="Genomic_DNA"/>
</dbReference>
<dbReference type="PANTHER" id="PTHR43080:SF2">
    <property type="entry name" value="CBS DOMAIN-CONTAINING PROTEIN"/>
    <property type="match status" value="1"/>
</dbReference>
<dbReference type="PANTHER" id="PTHR43080">
    <property type="entry name" value="CBS DOMAIN-CONTAINING PROTEIN CBSX3, MITOCHONDRIAL"/>
    <property type="match status" value="1"/>
</dbReference>
<dbReference type="FunCoup" id="A0A554MTQ6">
    <property type="interactions" value="4"/>
</dbReference>
<reference evidence="4 5" key="1">
    <citation type="submission" date="2018-06" db="EMBL/GenBank/DDBJ databases">
        <title>Natronomonas sp. F16-60 a new haloarchaeon isolated from a solar saltern of Isla Cristina, Huelva, Spain.</title>
        <authorList>
            <person name="Duran-Viseras A."/>
            <person name="Sanchez-Porro C."/>
            <person name="Ventosa A."/>
        </authorList>
    </citation>
    <scope>NUCLEOTIDE SEQUENCE [LARGE SCALE GENOMIC DNA]</scope>
    <source>
        <strain evidence="4 5">F16-60</strain>
    </source>
</reference>
<organism evidence="4 5">
    <name type="scientific">Haloglomus irregulare</name>
    <dbReference type="NCBI Taxonomy" id="2234134"/>
    <lineage>
        <taxon>Archaea</taxon>
        <taxon>Methanobacteriati</taxon>
        <taxon>Methanobacteriota</taxon>
        <taxon>Stenosarchaea group</taxon>
        <taxon>Halobacteria</taxon>
        <taxon>Halobacteriales</taxon>
        <taxon>Natronomonadaceae</taxon>
        <taxon>Haloglomus</taxon>
    </lineage>
</organism>
<dbReference type="Pfam" id="PF00571">
    <property type="entry name" value="CBS"/>
    <property type="match status" value="2"/>
</dbReference>
<name>A0A554MTQ6_9EURY</name>
<proteinExistence type="predicted"/>
<dbReference type="PROSITE" id="PS51371">
    <property type="entry name" value="CBS"/>
    <property type="match status" value="2"/>
</dbReference>
<evidence type="ECO:0000313" key="4">
    <source>
        <dbReference type="EMBL" id="TSD08517.1"/>
    </source>
</evidence>
<gene>
    <name evidence="4" type="ORF">DP107_19560</name>
</gene>
<dbReference type="SUPFAM" id="SSF54631">
    <property type="entry name" value="CBS-domain pair"/>
    <property type="match status" value="1"/>
</dbReference>
<sequence length="150" mass="15961">MSEEPDPEIDTPVSEIMTSPVRTVPAGTTIAEAAEILSSKGIGSLVIGEEIIDGIITEMDIVESVGQAMDPETTTVEELMSDPVVTIRPDESARAAGERMGHNGVKKLPVAEDGQAVGIITTTDLALYLPQLRINMTPQPEPDMAKGEYE</sequence>
<dbReference type="InParanoid" id="A0A554MTQ6"/>
<dbReference type="InterPro" id="IPR000644">
    <property type="entry name" value="CBS_dom"/>
</dbReference>
<evidence type="ECO:0000256" key="1">
    <source>
        <dbReference type="ARBA" id="ARBA00023122"/>
    </source>
</evidence>
<comment type="caution">
    <text evidence="4">The sequence shown here is derived from an EMBL/GenBank/DDBJ whole genome shotgun (WGS) entry which is preliminary data.</text>
</comment>
<dbReference type="SMART" id="SM00116">
    <property type="entry name" value="CBS"/>
    <property type="match status" value="2"/>
</dbReference>
<dbReference type="InterPro" id="IPR051257">
    <property type="entry name" value="Diverse_CBS-Domain"/>
</dbReference>
<evidence type="ECO:0000256" key="2">
    <source>
        <dbReference type="PROSITE-ProRule" id="PRU00703"/>
    </source>
</evidence>
<dbReference type="Gene3D" id="3.10.580.10">
    <property type="entry name" value="CBS-domain"/>
    <property type="match status" value="1"/>
</dbReference>
<evidence type="ECO:0000313" key="5">
    <source>
        <dbReference type="Proteomes" id="UP000319894"/>
    </source>
</evidence>
<dbReference type="OrthoDB" id="8919at2157"/>
<feature type="domain" description="CBS" evidence="3">
    <location>
        <begin position="80"/>
        <end position="136"/>
    </location>
</feature>
<feature type="domain" description="CBS" evidence="3">
    <location>
        <begin position="17"/>
        <end position="72"/>
    </location>
</feature>
<dbReference type="InterPro" id="IPR046342">
    <property type="entry name" value="CBS_dom_sf"/>
</dbReference>
<keyword evidence="1 2" id="KW-0129">CBS domain</keyword>
<accession>A0A554MTQ6</accession>
<protein>
    <submittedName>
        <fullName evidence="4">CBS domain-containing protein</fullName>
    </submittedName>
</protein>
<dbReference type="Proteomes" id="UP000319894">
    <property type="component" value="Unassembled WGS sequence"/>
</dbReference>
<dbReference type="AlphaFoldDB" id="A0A554MTQ6"/>
<dbReference type="RefSeq" id="WP_144263762.1">
    <property type="nucleotide sequence ID" value="NZ_QMDX01000048.1"/>
</dbReference>